<evidence type="ECO:0000256" key="1">
    <source>
        <dbReference type="ARBA" id="ARBA00023015"/>
    </source>
</evidence>
<dbReference type="PANTHER" id="PTHR43280:SF32">
    <property type="entry name" value="TRANSCRIPTIONAL REGULATORY PROTEIN"/>
    <property type="match status" value="1"/>
</dbReference>
<accession>A0A8J2XTL0</accession>
<dbReference type="SUPFAM" id="SSF51215">
    <property type="entry name" value="Regulatory protein AraC"/>
    <property type="match status" value="1"/>
</dbReference>
<sequence length="302" mass="34982">MQPTETIHQFYARLRKTEAQGLPLNNAGSGHFNVFPRDTCYRTTPYGRRDFYKVSLVLGTGRLHYADKTIEMDRPALLFSNPVVPYSWEAVSTEQKGWYCLFTDAFVHPVERKETLQDSPLFQMGGMPVFFLDERQQEEVSYLFRKMMEEMASEYSHKFDLLRNYLHLLIHQAMKLRPAEEVERPAGAAARITQQFLELLERQFPIDTEETELQLKTANDFAEKLSVHVNHLNRALKEVTGKTTTEHISARVVKEATALLRHSDWNIAQIAYGLGFEYPAYFNIFFKKHTGLTPLQARNAIV</sequence>
<dbReference type="SMART" id="SM00342">
    <property type="entry name" value="HTH_ARAC"/>
    <property type="match status" value="1"/>
</dbReference>
<reference evidence="5" key="1">
    <citation type="journal article" date="2014" name="Int. J. Syst. Evol. Microbiol.">
        <title>Complete genome sequence of Corynebacterium casei LMG S-19264T (=DSM 44701T), isolated from a smear-ripened cheese.</title>
        <authorList>
            <consortium name="US DOE Joint Genome Institute (JGI-PGF)"/>
            <person name="Walter F."/>
            <person name="Albersmeier A."/>
            <person name="Kalinowski J."/>
            <person name="Ruckert C."/>
        </authorList>
    </citation>
    <scope>NUCLEOTIDE SEQUENCE</scope>
    <source>
        <strain evidence="5">CGMCC 1.15448</strain>
    </source>
</reference>
<keyword evidence="3" id="KW-0804">Transcription</keyword>
<dbReference type="EMBL" id="BMJC01000005">
    <property type="protein sequence ID" value="GGB18189.1"/>
    <property type="molecule type" value="Genomic_DNA"/>
</dbReference>
<dbReference type="PROSITE" id="PS01124">
    <property type="entry name" value="HTH_ARAC_FAMILY_2"/>
    <property type="match status" value="1"/>
</dbReference>
<dbReference type="GO" id="GO:0043565">
    <property type="term" value="F:sequence-specific DNA binding"/>
    <property type="evidence" value="ECO:0007669"/>
    <property type="project" value="InterPro"/>
</dbReference>
<dbReference type="InterPro" id="IPR018060">
    <property type="entry name" value="HTH_AraC"/>
</dbReference>
<feature type="domain" description="HTH araC/xylS-type" evidence="4">
    <location>
        <begin position="194"/>
        <end position="300"/>
    </location>
</feature>
<keyword evidence="6" id="KW-1185">Reference proteome</keyword>
<comment type="caution">
    <text evidence="5">The sequence shown here is derived from an EMBL/GenBank/DDBJ whole genome shotgun (WGS) entry which is preliminary data.</text>
</comment>
<organism evidence="5 6">
    <name type="scientific">Puia dinghuensis</name>
    <dbReference type="NCBI Taxonomy" id="1792502"/>
    <lineage>
        <taxon>Bacteria</taxon>
        <taxon>Pseudomonadati</taxon>
        <taxon>Bacteroidota</taxon>
        <taxon>Chitinophagia</taxon>
        <taxon>Chitinophagales</taxon>
        <taxon>Chitinophagaceae</taxon>
        <taxon>Puia</taxon>
    </lineage>
</organism>
<dbReference type="AlphaFoldDB" id="A0A8J2XTL0"/>
<evidence type="ECO:0000256" key="3">
    <source>
        <dbReference type="ARBA" id="ARBA00023163"/>
    </source>
</evidence>
<dbReference type="Proteomes" id="UP000607559">
    <property type="component" value="Unassembled WGS sequence"/>
</dbReference>
<dbReference type="Gene3D" id="1.10.10.60">
    <property type="entry name" value="Homeodomain-like"/>
    <property type="match status" value="1"/>
</dbReference>
<name>A0A8J2XTL0_9BACT</name>
<dbReference type="GO" id="GO:0003700">
    <property type="term" value="F:DNA-binding transcription factor activity"/>
    <property type="evidence" value="ECO:0007669"/>
    <property type="project" value="InterPro"/>
</dbReference>
<evidence type="ECO:0000256" key="2">
    <source>
        <dbReference type="ARBA" id="ARBA00023125"/>
    </source>
</evidence>
<dbReference type="PANTHER" id="PTHR43280">
    <property type="entry name" value="ARAC-FAMILY TRANSCRIPTIONAL REGULATOR"/>
    <property type="match status" value="1"/>
</dbReference>
<evidence type="ECO:0000313" key="6">
    <source>
        <dbReference type="Proteomes" id="UP000607559"/>
    </source>
</evidence>
<dbReference type="InterPro" id="IPR037923">
    <property type="entry name" value="HTH-like"/>
</dbReference>
<protein>
    <submittedName>
        <fullName evidence="5">AraC family transcriptional regulator</fullName>
    </submittedName>
</protein>
<dbReference type="Pfam" id="PF12833">
    <property type="entry name" value="HTH_18"/>
    <property type="match status" value="1"/>
</dbReference>
<keyword evidence="2" id="KW-0238">DNA-binding</keyword>
<proteinExistence type="predicted"/>
<evidence type="ECO:0000259" key="4">
    <source>
        <dbReference type="PROSITE" id="PS01124"/>
    </source>
</evidence>
<dbReference type="SUPFAM" id="SSF46689">
    <property type="entry name" value="Homeodomain-like"/>
    <property type="match status" value="1"/>
</dbReference>
<keyword evidence="1" id="KW-0805">Transcription regulation</keyword>
<evidence type="ECO:0000313" key="5">
    <source>
        <dbReference type="EMBL" id="GGB18189.1"/>
    </source>
</evidence>
<gene>
    <name evidence="5" type="ORF">GCM10011511_47510</name>
</gene>
<dbReference type="InterPro" id="IPR009057">
    <property type="entry name" value="Homeodomain-like_sf"/>
</dbReference>
<reference evidence="5" key="2">
    <citation type="submission" date="2020-09" db="EMBL/GenBank/DDBJ databases">
        <authorList>
            <person name="Sun Q."/>
            <person name="Zhou Y."/>
        </authorList>
    </citation>
    <scope>NUCLEOTIDE SEQUENCE</scope>
    <source>
        <strain evidence="5">CGMCC 1.15448</strain>
    </source>
</reference>